<feature type="transmembrane region" description="Helical" evidence="12">
    <location>
        <begin position="397"/>
        <end position="419"/>
    </location>
</feature>
<keyword evidence="5" id="KW-0597">Phosphoprotein</keyword>
<feature type="transmembrane region" description="Helical" evidence="12">
    <location>
        <begin position="288"/>
        <end position="309"/>
    </location>
</feature>
<dbReference type="GO" id="GO:0016740">
    <property type="term" value="F:transferase activity"/>
    <property type="evidence" value="ECO:0007669"/>
    <property type="project" value="UniProtKB-KW"/>
</dbReference>
<feature type="transmembrane region" description="Helical" evidence="12">
    <location>
        <begin position="431"/>
        <end position="452"/>
    </location>
</feature>
<feature type="transmembrane region" description="Helical" evidence="12">
    <location>
        <begin position="256"/>
        <end position="276"/>
    </location>
</feature>
<dbReference type="PANTHER" id="PTHR11328:SF36">
    <property type="entry name" value="MELIBIOSE PERMEASE"/>
    <property type="match status" value="1"/>
</dbReference>
<dbReference type="Proteomes" id="UP000196118">
    <property type="component" value="Chromosome"/>
</dbReference>
<feature type="transmembrane region" description="Helical" evidence="12">
    <location>
        <begin position="175"/>
        <end position="193"/>
    </location>
</feature>
<evidence type="ECO:0000256" key="12">
    <source>
        <dbReference type="SAM" id="Phobius"/>
    </source>
</evidence>
<keyword evidence="3" id="KW-0813">Transport</keyword>
<dbReference type="InterPro" id="IPR036259">
    <property type="entry name" value="MFS_trans_sf"/>
</dbReference>
<name>A0A1Y0VQU1_PEDPE</name>
<dbReference type="NCBIfam" id="TIGR00830">
    <property type="entry name" value="PTBA"/>
    <property type="match status" value="1"/>
</dbReference>
<keyword evidence="10 12" id="KW-1133">Transmembrane helix</keyword>
<dbReference type="CDD" id="cd00210">
    <property type="entry name" value="PTS_IIA_glc"/>
    <property type="match status" value="1"/>
</dbReference>
<evidence type="ECO:0000256" key="8">
    <source>
        <dbReference type="ARBA" id="ARBA00022692"/>
    </source>
</evidence>
<evidence type="ECO:0000256" key="2">
    <source>
        <dbReference type="ARBA" id="ARBA00007724"/>
    </source>
</evidence>
<dbReference type="GO" id="GO:0009401">
    <property type="term" value="P:phosphoenolpyruvate-dependent sugar phosphotransferase system"/>
    <property type="evidence" value="ECO:0007669"/>
    <property type="project" value="InterPro"/>
</dbReference>
<dbReference type="InterPro" id="IPR001927">
    <property type="entry name" value="Na/Gal_symport"/>
</dbReference>
<feature type="transmembrane region" description="Helical" evidence="12">
    <location>
        <begin position="205"/>
        <end position="226"/>
    </location>
</feature>
<reference evidence="14 15" key="1">
    <citation type="submission" date="2017-05" db="EMBL/GenBank/DDBJ databases">
        <title>Genome sequence of Pediococcus pentosaceus strain SRCM100892.</title>
        <authorList>
            <person name="Cho S.H."/>
        </authorList>
    </citation>
    <scope>NUCLEOTIDE SEQUENCE [LARGE SCALE GENOMIC DNA]</scope>
    <source>
        <strain evidence="14 15">SRCM100892</strain>
    </source>
</reference>
<proteinExistence type="inferred from homology"/>
<dbReference type="InterPro" id="IPR011055">
    <property type="entry name" value="Dup_hybrid_motif"/>
</dbReference>
<evidence type="ECO:0000259" key="13">
    <source>
        <dbReference type="PROSITE" id="PS51093"/>
    </source>
</evidence>
<keyword evidence="11 12" id="KW-0472">Membrane</keyword>
<dbReference type="Gene3D" id="1.20.1250.20">
    <property type="entry name" value="MFS general substrate transporter like domains"/>
    <property type="match status" value="2"/>
</dbReference>
<dbReference type="GO" id="GO:0015293">
    <property type="term" value="F:symporter activity"/>
    <property type="evidence" value="ECO:0007669"/>
    <property type="project" value="UniProtKB-KW"/>
</dbReference>
<keyword evidence="9" id="KW-0769">Symport</keyword>
<evidence type="ECO:0000256" key="11">
    <source>
        <dbReference type="ARBA" id="ARBA00023136"/>
    </source>
</evidence>
<dbReference type="GO" id="GO:0005886">
    <property type="term" value="C:plasma membrane"/>
    <property type="evidence" value="ECO:0007669"/>
    <property type="project" value="UniProtKB-SubCell"/>
</dbReference>
<evidence type="ECO:0000256" key="6">
    <source>
        <dbReference type="ARBA" id="ARBA00022597"/>
    </source>
</evidence>
<feature type="transmembrane region" description="Helical" evidence="12">
    <location>
        <begin position="21"/>
        <end position="45"/>
    </location>
</feature>
<dbReference type="AlphaFoldDB" id="A0A1Y0VQU1"/>
<dbReference type="PROSITE" id="PS00872">
    <property type="entry name" value="NA_GALACTOSIDE_SYMP"/>
    <property type="match status" value="1"/>
</dbReference>
<evidence type="ECO:0000256" key="7">
    <source>
        <dbReference type="ARBA" id="ARBA00022679"/>
    </source>
</evidence>
<feature type="transmembrane region" description="Helical" evidence="12">
    <location>
        <begin position="96"/>
        <end position="118"/>
    </location>
</feature>
<feature type="domain" description="PTS EIIA type-1" evidence="13">
    <location>
        <begin position="512"/>
        <end position="616"/>
    </location>
</feature>
<dbReference type="InterPro" id="IPR039672">
    <property type="entry name" value="MFS_2"/>
</dbReference>
<keyword evidence="7" id="KW-0808">Transferase</keyword>
<evidence type="ECO:0000256" key="10">
    <source>
        <dbReference type="ARBA" id="ARBA00022989"/>
    </source>
</evidence>
<evidence type="ECO:0000256" key="9">
    <source>
        <dbReference type="ARBA" id="ARBA00022847"/>
    </source>
</evidence>
<gene>
    <name evidence="14" type="ORF">S100892_02001</name>
</gene>
<keyword evidence="6" id="KW-0762">Sugar transport</keyword>
<dbReference type="SUPFAM" id="SSF51261">
    <property type="entry name" value="Duplicated hybrid motif"/>
    <property type="match status" value="1"/>
</dbReference>
<dbReference type="EMBL" id="CP021474">
    <property type="protein sequence ID" value="ARW20540.1"/>
    <property type="molecule type" value="Genomic_DNA"/>
</dbReference>
<dbReference type="InterPro" id="IPR001127">
    <property type="entry name" value="PTS_EIIA_1_perm"/>
</dbReference>
<feature type="transmembrane region" description="Helical" evidence="12">
    <location>
        <begin position="345"/>
        <end position="368"/>
    </location>
</feature>
<evidence type="ECO:0000313" key="15">
    <source>
        <dbReference type="Proteomes" id="UP000196118"/>
    </source>
</evidence>
<dbReference type="NCBIfam" id="TIGR00792">
    <property type="entry name" value="gph"/>
    <property type="match status" value="1"/>
</dbReference>
<dbReference type="Pfam" id="PF00358">
    <property type="entry name" value="PTS_EIIA_1"/>
    <property type="match status" value="1"/>
</dbReference>
<dbReference type="RefSeq" id="WP_094104759.1">
    <property type="nucleotide sequence ID" value="NZ_CP085178.1"/>
</dbReference>
<evidence type="ECO:0000256" key="3">
    <source>
        <dbReference type="ARBA" id="ARBA00022448"/>
    </source>
</evidence>
<feature type="transmembrane region" description="Helical" evidence="12">
    <location>
        <begin position="321"/>
        <end position="339"/>
    </location>
</feature>
<dbReference type="Pfam" id="PF13347">
    <property type="entry name" value="MFS_2"/>
    <property type="match status" value="1"/>
</dbReference>
<dbReference type="GO" id="GO:0006814">
    <property type="term" value="P:sodium ion transport"/>
    <property type="evidence" value="ECO:0007669"/>
    <property type="project" value="InterPro"/>
</dbReference>
<keyword evidence="4" id="KW-1003">Cell membrane</keyword>
<evidence type="ECO:0000313" key="14">
    <source>
        <dbReference type="EMBL" id="ARW20540.1"/>
    </source>
</evidence>
<dbReference type="CDD" id="cd17332">
    <property type="entry name" value="MFS_MelB_like"/>
    <property type="match status" value="1"/>
</dbReference>
<comment type="subcellular location">
    <subcellularLocation>
        <location evidence="1">Cell membrane</location>
        <topology evidence="1">Multi-pass membrane protein</topology>
    </subcellularLocation>
</comment>
<organism evidence="14 15">
    <name type="scientific">Pediococcus pentosaceus</name>
    <dbReference type="NCBI Taxonomy" id="1255"/>
    <lineage>
        <taxon>Bacteria</taxon>
        <taxon>Bacillati</taxon>
        <taxon>Bacillota</taxon>
        <taxon>Bacilli</taxon>
        <taxon>Lactobacillales</taxon>
        <taxon>Lactobacillaceae</taxon>
        <taxon>Pediococcus</taxon>
    </lineage>
</organism>
<dbReference type="PROSITE" id="PS51093">
    <property type="entry name" value="PTS_EIIA_TYPE_1"/>
    <property type="match status" value="1"/>
</dbReference>
<evidence type="ECO:0000256" key="1">
    <source>
        <dbReference type="ARBA" id="ARBA00004651"/>
    </source>
</evidence>
<evidence type="ECO:0000256" key="5">
    <source>
        <dbReference type="ARBA" id="ARBA00022553"/>
    </source>
</evidence>
<protein>
    <submittedName>
        <fullName evidence="14">Lactose permease</fullName>
    </submittedName>
</protein>
<feature type="transmembrane region" description="Helical" evidence="12">
    <location>
        <begin position="124"/>
        <end position="143"/>
    </location>
</feature>
<dbReference type="FunFam" id="2.70.70.10:FF:000001">
    <property type="entry name" value="PTS system glucose-specific IIA component"/>
    <property type="match status" value="1"/>
</dbReference>
<feature type="transmembrane region" description="Helical" evidence="12">
    <location>
        <begin position="57"/>
        <end position="75"/>
    </location>
</feature>
<keyword evidence="8 12" id="KW-0812">Transmembrane</keyword>
<sequence>MDAEVKQSKSRKITSRLAYSFGAFGHDAFYATLSTYFIMFVTSHLFDKSSGAQGTKMIAYITMIIAALRFVELAIDPLIGNAIDNTNSRWGHFKPWIVTGGTIGSVVLALLFTSLGGLNTSNPILYLIVFAILYITMDIFYSFKDVGFWSMIPAISFDSAEREKTATYARVGSNIGQNIVGVVVMPIVLMFSTKANSGQGDNRGWMAFGIIIAAVALISALAVAMGTKENDSELRKNTEKTTFKQVFKVLARNDQLMWLSLTYGIYTAGMAITNSLELYYFTYILGDASKFTLLGSLNAIIGVFAVLAFPPLAKKFSRRKVFFLAISVMIIALIMFALAGQSLPMILTSAVLFYIPQPLIFLVVLMVLSDSVEYGQLKFGHRDESLTLSVRPLLDKLGGAISNGVVGLTAVWAGMTAGATAGDVTSHGQTIFKLMMFGVPAAMILIGAFIFFKKVKLDEKMHAEIVDELEKTWSTHLETDETPAEIEKEDGITTLYRNPVSGKLISLDTVADETFASGSMGKGFAIKPTDGQVLAPFDGEVVATFPTRHAIGLRSDTGVLTLIHIGIGTVEMRGTGFVQYVEKGDHVKQGQELIEFWQPAIKKAGLDDTVMVVITNKDMPEFDYLKELGEDVKDSEDVLKLSNTGLSN</sequence>
<accession>A0A1Y0VQU1</accession>
<comment type="similarity">
    <text evidence="2">In the N-terminal section; belongs to the sodium:galactoside symporter (TC 2.A.2) family.</text>
</comment>
<dbReference type="PANTHER" id="PTHR11328">
    <property type="entry name" value="MAJOR FACILITATOR SUPERFAMILY DOMAIN-CONTAINING PROTEIN"/>
    <property type="match status" value="1"/>
</dbReference>
<dbReference type="SUPFAM" id="SSF103473">
    <property type="entry name" value="MFS general substrate transporter"/>
    <property type="match status" value="1"/>
</dbReference>
<dbReference type="InterPro" id="IPR018043">
    <property type="entry name" value="Na/Gal_symport_CS"/>
</dbReference>
<dbReference type="Gene3D" id="2.70.70.10">
    <property type="entry name" value="Glucose Permease (Domain IIA)"/>
    <property type="match status" value="1"/>
</dbReference>
<evidence type="ECO:0000256" key="4">
    <source>
        <dbReference type="ARBA" id="ARBA00022475"/>
    </source>
</evidence>